<dbReference type="GO" id="GO:0017089">
    <property type="term" value="F:glycolipid transfer activity"/>
    <property type="evidence" value="ECO:0007669"/>
    <property type="project" value="TreeGrafter"/>
</dbReference>
<evidence type="ECO:0000256" key="3">
    <source>
        <dbReference type="ARBA" id="ARBA00022764"/>
    </source>
</evidence>
<keyword evidence="2" id="KW-0732">Signal</keyword>
<dbReference type="PANTHER" id="PTHR36504:SF1">
    <property type="entry name" value="LIPOPOLYSACCHARIDE EXPORT SYSTEM PROTEIN LPTA"/>
    <property type="match status" value="1"/>
</dbReference>
<dbReference type="Gene3D" id="2.60.450.10">
    <property type="entry name" value="Lipopolysaccharide (LPS) transport protein A like domain"/>
    <property type="match status" value="1"/>
</dbReference>
<evidence type="ECO:0000256" key="2">
    <source>
        <dbReference type="ARBA" id="ARBA00022729"/>
    </source>
</evidence>
<dbReference type="PANTHER" id="PTHR36504">
    <property type="entry name" value="LIPOPOLYSACCHARIDE EXPORT SYSTEM PROTEIN LPTA"/>
    <property type="match status" value="1"/>
</dbReference>
<evidence type="ECO:0000256" key="1">
    <source>
        <dbReference type="ARBA" id="ARBA00022448"/>
    </source>
</evidence>
<evidence type="ECO:0000259" key="4">
    <source>
        <dbReference type="Pfam" id="PF03968"/>
    </source>
</evidence>
<organism evidence="5">
    <name type="scientific">hydrothermal vent metagenome</name>
    <dbReference type="NCBI Taxonomy" id="652676"/>
    <lineage>
        <taxon>unclassified sequences</taxon>
        <taxon>metagenomes</taxon>
        <taxon>ecological metagenomes</taxon>
    </lineage>
</organism>
<dbReference type="GO" id="GO:0015920">
    <property type="term" value="P:lipopolysaccharide transport"/>
    <property type="evidence" value="ECO:0007669"/>
    <property type="project" value="InterPro"/>
</dbReference>
<name>A0A1W1D9N7_9ZZZZ</name>
<proteinExistence type="predicted"/>
<dbReference type="InterPro" id="IPR005653">
    <property type="entry name" value="OstA-like_N"/>
</dbReference>
<dbReference type="GO" id="GO:0009279">
    <property type="term" value="C:cell outer membrane"/>
    <property type="evidence" value="ECO:0007669"/>
    <property type="project" value="TreeGrafter"/>
</dbReference>
<dbReference type="AlphaFoldDB" id="A0A1W1D9N7"/>
<sequence length="161" mass="18075">MTKVLLFIVCIVPEFSMALSTDRAQPIEVKAYTVVIDEQKGHSTYTGDASVVQGSLVLSGEKIQIFNSKTEVTKVIAKGTKKHRAHYQQNQSNQDRFIEATAEKIVYMIKKEMMRLSGNAHLVQGFDSFSGGTLDYDIKNDKVIAEQSKDGTQRVRFKIKL</sequence>
<dbReference type="NCBIfam" id="TIGR03002">
    <property type="entry name" value="outer_YhbN_LptA"/>
    <property type="match status" value="1"/>
</dbReference>
<dbReference type="InterPro" id="IPR052037">
    <property type="entry name" value="LPS_export_LptA"/>
</dbReference>
<keyword evidence="1" id="KW-0813">Transport</keyword>
<evidence type="ECO:0000313" key="5">
    <source>
        <dbReference type="EMBL" id="SFV77146.1"/>
    </source>
</evidence>
<dbReference type="GO" id="GO:0030288">
    <property type="term" value="C:outer membrane-bounded periplasmic space"/>
    <property type="evidence" value="ECO:0007669"/>
    <property type="project" value="TreeGrafter"/>
</dbReference>
<accession>A0A1W1D9N7</accession>
<dbReference type="GO" id="GO:0001530">
    <property type="term" value="F:lipopolysaccharide binding"/>
    <property type="evidence" value="ECO:0007669"/>
    <property type="project" value="InterPro"/>
</dbReference>
<gene>
    <name evidence="5" type="ORF">MNB_SUP05-4-942</name>
</gene>
<reference evidence="5" key="1">
    <citation type="submission" date="2016-10" db="EMBL/GenBank/DDBJ databases">
        <authorList>
            <person name="de Groot N.N."/>
        </authorList>
    </citation>
    <scope>NUCLEOTIDE SEQUENCE</scope>
</reference>
<protein>
    <submittedName>
        <fullName evidence="5">LptA, protein essential for LPS transport across the periplasm</fullName>
    </submittedName>
</protein>
<dbReference type="InterPro" id="IPR014340">
    <property type="entry name" value="LptA"/>
</dbReference>
<dbReference type="Pfam" id="PF03968">
    <property type="entry name" value="LptD_N"/>
    <property type="match status" value="1"/>
</dbReference>
<keyword evidence="3" id="KW-0574">Periplasm</keyword>
<feature type="domain" description="Organic solvent tolerance-like N-terminal" evidence="4">
    <location>
        <begin position="28"/>
        <end position="141"/>
    </location>
</feature>
<dbReference type="EMBL" id="FPHR01000018">
    <property type="protein sequence ID" value="SFV77146.1"/>
    <property type="molecule type" value="Genomic_DNA"/>
</dbReference>